<evidence type="ECO:0000313" key="4">
    <source>
        <dbReference type="EMBL" id="RAI98655.1"/>
    </source>
</evidence>
<comment type="caution">
    <text evidence="4">The sequence shown here is derived from an EMBL/GenBank/DDBJ whole genome shotgun (WGS) entry which is preliminary data.</text>
</comment>
<evidence type="ECO:0000313" key="5">
    <source>
        <dbReference type="Proteomes" id="UP000249547"/>
    </source>
</evidence>
<dbReference type="GO" id="GO:0009052">
    <property type="term" value="P:pentose-phosphate shunt, non-oxidative branch"/>
    <property type="evidence" value="ECO:0007669"/>
    <property type="project" value="UniProtKB-UniRule"/>
</dbReference>
<comment type="pathway">
    <text evidence="3">Carbohydrate degradation; pentose phosphate pathway; D-ribose 5-phosphate from D-ribulose 5-phosphate (non-oxidative stage): step 1/1.</text>
</comment>
<dbReference type="OrthoDB" id="5870696at2"/>
<proteinExistence type="inferred from homology"/>
<dbReference type="Gene3D" id="3.40.50.1360">
    <property type="match status" value="1"/>
</dbReference>
<dbReference type="AlphaFoldDB" id="A0A327Q2G2"/>
<dbReference type="GO" id="GO:0004751">
    <property type="term" value="F:ribose-5-phosphate isomerase activity"/>
    <property type="evidence" value="ECO:0007669"/>
    <property type="project" value="UniProtKB-UniRule"/>
</dbReference>
<dbReference type="NCBIfam" id="NF001924">
    <property type="entry name" value="PRK00702.1"/>
    <property type="match status" value="1"/>
</dbReference>
<keyword evidence="2 3" id="KW-0413">Isomerase</keyword>
<keyword evidence="5" id="KW-1185">Reference proteome</keyword>
<dbReference type="CDD" id="cd01398">
    <property type="entry name" value="RPI_A"/>
    <property type="match status" value="1"/>
</dbReference>
<comment type="subunit">
    <text evidence="3">Homodimer.</text>
</comment>
<reference evidence="4 5" key="1">
    <citation type="submission" date="2018-06" db="EMBL/GenBank/DDBJ databases">
        <title>Genomic Encyclopedia of Archaeal and Bacterial Type Strains, Phase II (KMG-II): from individual species to whole genera.</title>
        <authorList>
            <person name="Goeker M."/>
        </authorList>
    </citation>
    <scope>NUCLEOTIDE SEQUENCE [LARGE SCALE GENOMIC DNA]</scope>
    <source>
        <strain evidence="4 5">DSM 23857</strain>
    </source>
</reference>
<dbReference type="EMBL" id="QLLL01000011">
    <property type="protein sequence ID" value="RAI98655.1"/>
    <property type="molecule type" value="Genomic_DNA"/>
</dbReference>
<dbReference type="InterPro" id="IPR004788">
    <property type="entry name" value="Ribose5P_isomerase_type_A"/>
</dbReference>
<feature type="binding site" evidence="3">
    <location>
        <begin position="86"/>
        <end position="89"/>
    </location>
    <ligand>
        <name>substrate</name>
    </ligand>
</feature>
<dbReference type="HAMAP" id="MF_00170">
    <property type="entry name" value="Rib_5P_isom_A"/>
    <property type="match status" value="1"/>
</dbReference>
<dbReference type="EC" id="5.3.1.6" evidence="3"/>
<dbReference type="PANTHER" id="PTHR11934">
    <property type="entry name" value="RIBOSE-5-PHOSPHATE ISOMERASE"/>
    <property type="match status" value="1"/>
</dbReference>
<dbReference type="NCBIfam" id="TIGR00021">
    <property type="entry name" value="rpiA"/>
    <property type="match status" value="1"/>
</dbReference>
<dbReference type="Pfam" id="PF06026">
    <property type="entry name" value="Rib_5-P_isom_A"/>
    <property type="match status" value="1"/>
</dbReference>
<evidence type="ECO:0000256" key="2">
    <source>
        <dbReference type="ARBA" id="ARBA00023235"/>
    </source>
</evidence>
<dbReference type="UniPathway" id="UPA00115">
    <property type="reaction ID" value="UER00412"/>
</dbReference>
<accession>A0A327Q2G2</accession>
<dbReference type="FunFam" id="3.40.50.1360:FF:000001">
    <property type="entry name" value="Ribose-5-phosphate isomerase A"/>
    <property type="match status" value="1"/>
</dbReference>
<name>A0A327Q2G2_9BACT</name>
<comment type="function">
    <text evidence="3">Catalyzes the reversible conversion of ribose-5-phosphate to ribulose 5-phosphate.</text>
</comment>
<dbReference type="InterPro" id="IPR020672">
    <property type="entry name" value="Ribose5P_isomerase_typA_subgr"/>
</dbReference>
<dbReference type="SUPFAM" id="SSF100950">
    <property type="entry name" value="NagB/RpiA/CoA transferase-like"/>
    <property type="match status" value="1"/>
</dbReference>
<feature type="binding site" evidence="3">
    <location>
        <begin position="99"/>
        <end position="102"/>
    </location>
    <ligand>
        <name>substrate</name>
    </ligand>
</feature>
<sequence>METIQTDVAKKAAGEKAVEFVKPGMIVGLGTGTTAYYAIVKLGEMIKEGLDIKAIPTSAGTLQLMHQYGIPQTTFAEVEKIAVTIDGADEVDLDFHMIKGGGGALMREKIVAQASEKVVIAVGENKLVRHLGKFPLPVEVVQFGYEQTQRLLAKLGGPAIIRGAAHAPYITENENYIIDLQLNHINNPIELENQLKSIAGVATTGLFINLANVVVVGREDGSTTILHNMVS</sequence>
<dbReference type="SUPFAM" id="SSF75445">
    <property type="entry name" value="D-ribose-5-phosphate isomerase (RpiA), lid domain"/>
    <property type="match status" value="1"/>
</dbReference>
<evidence type="ECO:0000256" key="1">
    <source>
        <dbReference type="ARBA" id="ARBA00001713"/>
    </source>
</evidence>
<dbReference type="InterPro" id="IPR037171">
    <property type="entry name" value="NagB/RpiA_transferase-like"/>
</dbReference>
<dbReference type="Gene3D" id="3.30.70.260">
    <property type="match status" value="1"/>
</dbReference>
<comment type="catalytic activity">
    <reaction evidence="1 3">
        <text>aldehydo-D-ribose 5-phosphate = D-ribulose 5-phosphate</text>
        <dbReference type="Rhea" id="RHEA:14657"/>
        <dbReference type="ChEBI" id="CHEBI:58121"/>
        <dbReference type="ChEBI" id="CHEBI:58273"/>
        <dbReference type="EC" id="5.3.1.6"/>
    </reaction>
</comment>
<feature type="active site" description="Proton acceptor" evidence="3">
    <location>
        <position position="108"/>
    </location>
</feature>
<feature type="binding site" evidence="3">
    <location>
        <begin position="31"/>
        <end position="34"/>
    </location>
    <ligand>
        <name>substrate</name>
    </ligand>
</feature>
<gene>
    <name evidence="3" type="primary">rpiA</name>
    <name evidence="4" type="ORF">LX64_04640</name>
</gene>
<dbReference type="PANTHER" id="PTHR11934:SF0">
    <property type="entry name" value="RIBOSE-5-PHOSPHATE ISOMERASE"/>
    <property type="match status" value="1"/>
</dbReference>
<feature type="binding site" evidence="3">
    <location>
        <position position="126"/>
    </location>
    <ligand>
        <name>substrate</name>
    </ligand>
</feature>
<protein>
    <recommendedName>
        <fullName evidence="3">Ribose-5-phosphate isomerase A</fullName>
        <ecNumber evidence="3">5.3.1.6</ecNumber>
    </recommendedName>
    <alternativeName>
        <fullName evidence="3">Phosphoriboisomerase A</fullName>
        <shortName evidence="3">PRI</shortName>
    </alternativeName>
</protein>
<organism evidence="4 5">
    <name type="scientific">Chitinophaga skermanii</name>
    <dbReference type="NCBI Taxonomy" id="331697"/>
    <lineage>
        <taxon>Bacteria</taxon>
        <taxon>Pseudomonadati</taxon>
        <taxon>Bacteroidota</taxon>
        <taxon>Chitinophagia</taxon>
        <taxon>Chitinophagales</taxon>
        <taxon>Chitinophagaceae</taxon>
        <taxon>Chitinophaga</taxon>
    </lineage>
</organism>
<evidence type="ECO:0000256" key="3">
    <source>
        <dbReference type="HAMAP-Rule" id="MF_00170"/>
    </source>
</evidence>
<dbReference type="GO" id="GO:0005829">
    <property type="term" value="C:cytosol"/>
    <property type="evidence" value="ECO:0007669"/>
    <property type="project" value="TreeGrafter"/>
</dbReference>
<comment type="similarity">
    <text evidence="3">Belongs to the ribose 5-phosphate isomerase family.</text>
</comment>
<dbReference type="Proteomes" id="UP000249547">
    <property type="component" value="Unassembled WGS sequence"/>
</dbReference>
<dbReference type="RefSeq" id="WP_111600029.1">
    <property type="nucleotide sequence ID" value="NZ_QLLL01000011.1"/>
</dbReference>
<dbReference type="GO" id="GO:0006014">
    <property type="term" value="P:D-ribose metabolic process"/>
    <property type="evidence" value="ECO:0007669"/>
    <property type="project" value="TreeGrafter"/>
</dbReference>